<dbReference type="InterPro" id="IPR036866">
    <property type="entry name" value="RibonucZ/Hydroxyglut_hydro"/>
</dbReference>
<gene>
    <name evidence="2" type="ORF">A2527_03155</name>
</gene>
<dbReference type="SUPFAM" id="SSF56281">
    <property type="entry name" value="Metallo-hydrolase/oxidoreductase"/>
    <property type="match status" value="1"/>
</dbReference>
<dbReference type="EMBL" id="MFNE01000010">
    <property type="protein sequence ID" value="OGG96571.1"/>
    <property type="molecule type" value="Genomic_DNA"/>
</dbReference>
<evidence type="ECO:0000259" key="1">
    <source>
        <dbReference type="Pfam" id="PF00753"/>
    </source>
</evidence>
<name>A0A1F6GEN0_9PROT</name>
<reference evidence="2 3" key="1">
    <citation type="journal article" date="2016" name="Nat. Commun.">
        <title>Thousands of microbial genomes shed light on interconnected biogeochemical processes in an aquifer system.</title>
        <authorList>
            <person name="Anantharaman K."/>
            <person name="Brown C.T."/>
            <person name="Hug L.A."/>
            <person name="Sharon I."/>
            <person name="Castelle C.J."/>
            <person name="Probst A.J."/>
            <person name="Thomas B.C."/>
            <person name="Singh A."/>
            <person name="Wilkins M.J."/>
            <person name="Karaoz U."/>
            <person name="Brodie E.L."/>
            <person name="Williams K.H."/>
            <person name="Hubbard S.S."/>
            <person name="Banfield J.F."/>
        </authorList>
    </citation>
    <scope>NUCLEOTIDE SEQUENCE [LARGE SCALE GENOMIC DNA]</scope>
</reference>
<comment type="caution">
    <text evidence="2">The sequence shown here is derived from an EMBL/GenBank/DDBJ whole genome shotgun (WGS) entry which is preliminary data.</text>
</comment>
<evidence type="ECO:0000313" key="3">
    <source>
        <dbReference type="Proteomes" id="UP000178449"/>
    </source>
</evidence>
<dbReference type="Pfam" id="PF00753">
    <property type="entry name" value="Lactamase_B"/>
    <property type="match status" value="1"/>
</dbReference>
<organism evidence="2 3">
    <name type="scientific">Candidatus Lambdaproteobacteria bacterium RIFOXYD2_FULL_50_16</name>
    <dbReference type="NCBI Taxonomy" id="1817772"/>
    <lineage>
        <taxon>Bacteria</taxon>
        <taxon>Pseudomonadati</taxon>
        <taxon>Pseudomonadota</taxon>
        <taxon>Candidatus Lambdaproteobacteria</taxon>
    </lineage>
</organism>
<feature type="domain" description="Metallo-beta-lactamase" evidence="1">
    <location>
        <begin position="252"/>
        <end position="311"/>
    </location>
</feature>
<accession>A0A1F6GEN0</accession>
<protein>
    <recommendedName>
        <fullName evidence="1">Metallo-beta-lactamase domain-containing protein</fullName>
    </recommendedName>
</protein>
<evidence type="ECO:0000313" key="2">
    <source>
        <dbReference type="EMBL" id="OGG96571.1"/>
    </source>
</evidence>
<dbReference type="AlphaFoldDB" id="A0A1F6GEN0"/>
<dbReference type="Proteomes" id="UP000178449">
    <property type="component" value="Unassembled WGS sequence"/>
</dbReference>
<dbReference type="STRING" id="1817772.A2527_03155"/>
<dbReference type="InterPro" id="IPR001279">
    <property type="entry name" value="Metallo-B-lactamas"/>
</dbReference>
<dbReference type="Gene3D" id="3.60.15.10">
    <property type="entry name" value="Ribonuclease Z/Hydroxyacylglutathione hydrolase-like"/>
    <property type="match status" value="1"/>
</dbReference>
<sequence>MNFSRDPMPGIQQGLLLVQVQPGSFYLEVPKVGLRLLCGCPPDSIKHLRKLGLVEATEVCGVKTQTGPNAILLADVPAQQGELSNLTEFPVLHMLYLQGMAIPGHPNHGRNKPLLIGKSLELDAQAEYLKRGNYGLYDPQEYRVLGYTPEQTELYLDIKRQFAYGRFIESKELIEFTPFDQDQIWIRGELLIERLALNQFRFTLDQEVLEIDLNLGAEQRYRCAYQLPTAKLPEANFFVTHFGDGDGWDPTRPCLSTLISFHKRLYLIDAGPFVDRNLAKLGLNAHDLSGLFITHVHDDHFGGFYGLVQSNPDLKVFVTIRVFACLMKKYSALSGIREDKLLSDIHYQIMEKEEWNDIQGLLVKPVPSAHPIDTTLLLFKVPFKNGFKSYGHLTDIANLQVLKRLGSQTTCPEEYQKFYQKLVEIYQEPMDLKRVDVGGGPVHGNVDDFANDASGDILWAHTSSPISAENLTSGHQAQFGESVILIP</sequence>
<proteinExistence type="predicted"/>